<comment type="catalytic activity">
    <reaction evidence="18">
        <text>a 1,2-diacyl-sn-glycero-3-phosphocholine(in) = a 1,2-diacyl-sn-glycero-3-phosphocholine(out)</text>
        <dbReference type="Rhea" id="RHEA:38571"/>
        <dbReference type="ChEBI" id="CHEBI:57643"/>
    </reaction>
</comment>
<evidence type="ECO:0000256" key="3">
    <source>
        <dbReference type="ARBA" id="ARBA00004511"/>
    </source>
</evidence>
<evidence type="ECO:0000256" key="20">
    <source>
        <dbReference type="ARBA" id="ARBA00025904"/>
    </source>
</evidence>
<evidence type="ECO:0000256" key="14">
    <source>
        <dbReference type="ARBA" id="ARBA00023329"/>
    </source>
</evidence>
<comment type="function">
    <text evidence="21">Phospholipid scramblase involved in autophagy. Cycles between the preautophagosomal structure/phagophore assembly site (PAS) and the cytoplasmic vesicle pool and supplies membrane for the growing autophagosome. Lipid scramblase activity plays a key role in preautophagosomal structure/phagophore assembly by distributing the phospholipids that arrive through ATG2 from the cytoplasmic to the luminal leaflet of the bilayer, thereby driving autophagosomal membrane expansion.</text>
</comment>
<dbReference type="GO" id="GO:0034045">
    <property type="term" value="C:phagophore assembly site membrane"/>
    <property type="evidence" value="ECO:0007669"/>
    <property type="project" value="UniProtKB-SubCell"/>
</dbReference>
<dbReference type="GO" id="GO:0034727">
    <property type="term" value="P:piecemeal microautophagy of the nucleus"/>
    <property type="evidence" value="ECO:0007669"/>
    <property type="project" value="TreeGrafter"/>
</dbReference>
<feature type="transmembrane region" description="Helical" evidence="21">
    <location>
        <begin position="630"/>
        <end position="651"/>
    </location>
</feature>
<dbReference type="AlphaFoldDB" id="A0AAN8EKK5"/>
<feature type="transmembrane region" description="Helical" evidence="21">
    <location>
        <begin position="560"/>
        <end position="578"/>
    </location>
</feature>
<dbReference type="PANTHER" id="PTHR13038:SF10">
    <property type="entry name" value="AUTOPHAGY-RELATED PROTEIN 9"/>
    <property type="match status" value="1"/>
</dbReference>
<evidence type="ECO:0000313" key="23">
    <source>
        <dbReference type="EMBL" id="KAK5952932.1"/>
    </source>
</evidence>
<dbReference type="GO" id="GO:0034497">
    <property type="term" value="P:protein localization to phagophore assembly site"/>
    <property type="evidence" value="ECO:0007669"/>
    <property type="project" value="TreeGrafter"/>
</dbReference>
<dbReference type="EMBL" id="JAKLMC020000013">
    <property type="protein sequence ID" value="KAK5952932.1"/>
    <property type="molecule type" value="Genomic_DNA"/>
</dbReference>
<keyword evidence="8 21" id="KW-0812">Transmembrane</keyword>
<feature type="region of interest" description="Disordered" evidence="22">
    <location>
        <begin position="854"/>
        <end position="909"/>
    </location>
</feature>
<evidence type="ECO:0000256" key="11">
    <source>
        <dbReference type="ARBA" id="ARBA00023034"/>
    </source>
</evidence>
<evidence type="ECO:0000256" key="2">
    <source>
        <dbReference type="ARBA" id="ARBA00004477"/>
    </source>
</evidence>
<dbReference type="InterPro" id="IPR007241">
    <property type="entry name" value="Autophagy-rel_prot_9"/>
</dbReference>
<comment type="similarity">
    <text evidence="5 21">Belongs to the ATG9 family.</text>
</comment>
<evidence type="ECO:0000256" key="12">
    <source>
        <dbReference type="ARBA" id="ARBA00023055"/>
    </source>
</evidence>
<evidence type="ECO:0000313" key="24">
    <source>
        <dbReference type="Proteomes" id="UP001316803"/>
    </source>
</evidence>
<keyword evidence="12 21" id="KW-0445">Lipid transport</keyword>
<evidence type="ECO:0000256" key="5">
    <source>
        <dbReference type="ARBA" id="ARBA00006185"/>
    </source>
</evidence>
<dbReference type="GO" id="GO:0000422">
    <property type="term" value="P:autophagy of mitochondrion"/>
    <property type="evidence" value="ECO:0007669"/>
    <property type="project" value="TreeGrafter"/>
</dbReference>
<sequence length="930" mass="105686">MTSNSITRFRPFADPTTASIYETIREHDEDATESAEEDFGAVPNYGDEFRSATSPQDHRRSAQPPRRAPGGAHEGAKGSLHGLRSAARTGKTRRSNLRASLQRNMDIGDPEDDVPASLLIEDTGTGRPRNSPRGDARAGRGDETISHLHPQWQALPGRLQHEEEGLLPVQEDPRPVIGTNTLATADPKEKAMWRWANVENLDNFLADVYDYYILRGYWSIILKRFLNLLTVAFVIGFCLFLSQCIDYGSIKGSTKLSQILIKRCTARMGFVPNAILWLTTFVCITRCFQYLLDLRRLRHLHNFYLYLLNIPESEIQSISWQEVVGRLMALRDSNPNIRTSQNPPSKRFLFTQSKQRMDAHDVANRLMRKDNYMIAMINKEVLDTTLTLPILGKRQFFTRTLEWHLNYCIMDYVFNSQGQVRQLFLKDTHRKALSEGLRRRFIFAGTTSLLFAPILIIYFVVQNFFQHFNEYQKDPAQIGSRQYNVYAQWRFREFNELWHLFGRRLKMSHPFATRYINQFPKDKTVQAARFVTFISGAIVSILGLATILDQENFLGFEITSGRTTIFYLGIFGSIWAVARGMLPDDNMIYDSSYSMEEVIDFTHYKPSHWDGRLHTIEVKGEFEQLYQMQIVVLLEEILSMIFTPFVLWFSLPKCSDRIIDFFREFTVHVDGLGYVCSFAEFNFKKRGQIGTGGNAGTRATNTADVAAQAREEYYGDNDDKMVRSYYGFMNDYTRNPKADVRFPYATNNRSKPFHMPPAIPGPLSPMPHRDGQVFGQEQAVVGRRQDPRSSARDEDARIETGSPPRSLLLDDHHLPGNGSQAIMSPPSLRSRRTAAKSRILPGLGDTMISTAVKEEDEEDLQDVNTKQPVVASHAGQSGGDLGSWKYDDDQDGESDGDEDPEAVAQGGGVLGLIRQFQKAHDDDKRGGAGV</sequence>
<gene>
    <name evidence="23" type="primary">ATG9</name>
    <name evidence="23" type="ORF">OHC33_006053</name>
</gene>
<dbReference type="GO" id="GO:0030659">
    <property type="term" value="C:cytoplasmic vesicle membrane"/>
    <property type="evidence" value="ECO:0007669"/>
    <property type="project" value="UniProtKB-SubCell"/>
</dbReference>
<comment type="catalytic activity">
    <reaction evidence="16">
        <text>a 1,2-diacyl-sn-glycero-3-phosphoethanolamine(in) = a 1,2-diacyl-sn-glycero-3-phosphoethanolamine(out)</text>
        <dbReference type="Rhea" id="RHEA:38895"/>
        <dbReference type="ChEBI" id="CHEBI:64612"/>
    </reaction>
</comment>
<dbReference type="GO" id="GO:0005776">
    <property type="term" value="C:autophagosome"/>
    <property type="evidence" value="ECO:0007669"/>
    <property type="project" value="TreeGrafter"/>
</dbReference>
<comment type="caution">
    <text evidence="23">The sequence shown here is derived from an EMBL/GenBank/DDBJ whole genome shotgun (WGS) entry which is preliminary data.</text>
</comment>
<evidence type="ECO:0000256" key="19">
    <source>
        <dbReference type="ARBA" id="ARBA00025503"/>
    </source>
</evidence>
<evidence type="ECO:0000256" key="22">
    <source>
        <dbReference type="SAM" id="MobiDB-lite"/>
    </source>
</evidence>
<evidence type="ECO:0000256" key="9">
    <source>
        <dbReference type="ARBA" id="ARBA00022989"/>
    </source>
</evidence>
<keyword evidence="9 21" id="KW-1133">Transmembrane helix</keyword>
<keyword evidence="11" id="KW-0333">Golgi apparatus</keyword>
<feature type="compositionally biased region" description="Acidic residues" evidence="22">
    <location>
        <begin position="888"/>
        <end position="901"/>
    </location>
</feature>
<evidence type="ECO:0000256" key="18">
    <source>
        <dbReference type="ARBA" id="ARBA00024631"/>
    </source>
</evidence>
<comment type="subcellular location">
    <subcellularLocation>
        <location evidence="1">Cytoplasmic vesicle membrane</location>
        <topology evidence="1">Multi-pass membrane protein</topology>
    </subcellularLocation>
    <subcellularLocation>
        <location evidence="2">Endoplasmic reticulum membrane</location>
        <topology evidence="2">Multi-pass membrane protein</topology>
    </subcellularLocation>
    <subcellularLocation>
        <location evidence="4">Golgi apparatus membrane</location>
        <topology evidence="4">Multi-pass membrane protein</topology>
    </subcellularLocation>
    <subcellularLocation>
        <location evidence="3 21">Preautophagosomal structure membrane</location>
        <topology evidence="3 21">Multi-pass membrane protein</topology>
    </subcellularLocation>
</comment>
<reference evidence="23 24" key="1">
    <citation type="submission" date="2022-12" db="EMBL/GenBank/DDBJ databases">
        <title>Genomic features and morphological characterization of a novel Knufia sp. strain isolated from spacecraft assembly facility.</title>
        <authorList>
            <person name="Teixeira M."/>
            <person name="Chander A.M."/>
            <person name="Stajich J.E."/>
            <person name="Venkateswaran K."/>
        </authorList>
    </citation>
    <scope>NUCLEOTIDE SEQUENCE [LARGE SCALE GENOMIC DNA]</scope>
    <source>
        <strain evidence="23 24">FJI-L2-BK-P2</strain>
    </source>
</reference>
<feature type="region of interest" description="Disordered" evidence="22">
    <location>
        <begin position="778"/>
        <end position="842"/>
    </location>
</feature>
<evidence type="ECO:0000256" key="15">
    <source>
        <dbReference type="ARBA" id="ARBA00024479"/>
    </source>
</evidence>
<dbReference type="GO" id="GO:0006869">
    <property type="term" value="P:lipid transport"/>
    <property type="evidence" value="ECO:0007669"/>
    <property type="project" value="UniProtKB-KW"/>
</dbReference>
<organism evidence="23 24">
    <name type="scientific">Knufia fluminis</name>
    <dbReference type="NCBI Taxonomy" id="191047"/>
    <lineage>
        <taxon>Eukaryota</taxon>
        <taxon>Fungi</taxon>
        <taxon>Dikarya</taxon>
        <taxon>Ascomycota</taxon>
        <taxon>Pezizomycotina</taxon>
        <taxon>Eurotiomycetes</taxon>
        <taxon>Chaetothyriomycetidae</taxon>
        <taxon>Chaetothyriales</taxon>
        <taxon>Trichomeriaceae</taxon>
        <taxon>Knufia</taxon>
    </lineage>
</organism>
<feature type="transmembrane region" description="Helical" evidence="21">
    <location>
        <begin position="225"/>
        <end position="250"/>
    </location>
</feature>
<evidence type="ECO:0000256" key="1">
    <source>
        <dbReference type="ARBA" id="ARBA00004439"/>
    </source>
</evidence>
<feature type="region of interest" description="Disordered" evidence="22">
    <location>
        <begin position="25"/>
        <end position="142"/>
    </location>
</feature>
<evidence type="ECO:0000256" key="13">
    <source>
        <dbReference type="ARBA" id="ARBA00023136"/>
    </source>
</evidence>
<feature type="transmembrane region" description="Helical" evidence="21">
    <location>
        <begin position="527"/>
        <end position="548"/>
    </location>
</feature>
<keyword evidence="24" id="KW-1185">Reference proteome</keyword>
<feature type="transmembrane region" description="Helical" evidence="21">
    <location>
        <begin position="270"/>
        <end position="292"/>
    </location>
</feature>
<feature type="compositionally biased region" description="Basic and acidic residues" evidence="22">
    <location>
        <begin position="783"/>
        <end position="798"/>
    </location>
</feature>
<proteinExistence type="inferred from homology"/>
<comment type="catalytic activity">
    <reaction evidence="17">
        <text>a 1,2-diacyl-sn-glycero-3-phospho-(1D-myo-inositol-3-phosphate)(in) = a 1,2-diacyl-sn-glycero-3-phospho-(1D-myo-inositol-3-phosphate)(out)</text>
        <dbReference type="Rhea" id="RHEA:67920"/>
        <dbReference type="ChEBI" id="CHEBI:58088"/>
    </reaction>
</comment>
<protein>
    <recommendedName>
        <fullName evidence="6 21">Autophagy-related protein 9</fullName>
    </recommendedName>
</protein>
<feature type="compositionally biased region" description="Basic and acidic residues" evidence="22">
    <location>
        <begin position="132"/>
        <end position="142"/>
    </location>
</feature>
<dbReference type="Proteomes" id="UP001316803">
    <property type="component" value="Unassembled WGS sequence"/>
</dbReference>
<dbReference type="Pfam" id="PF04109">
    <property type="entry name" value="ATG9"/>
    <property type="match status" value="1"/>
</dbReference>
<evidence type="ECO:0000256" key="17">
    <source>
        <dbReference type="ARBA" id="ARBA00024621"/>
    </source>
</evidence>
<keyword evidence="7 21" id="KW-0813">Transport</keyword>
<evidence type="ECO:0000256" key="7">
    <source>
        <dbReference type="ARBA" id="ARBA00022448"/>
    </source>
</evidence>
<evidence type="ECO:0000256" key="21">
    <source>
        <dbReference type="RuleBase" id="RU364027"/>
    </source>
</evidence>
<evidence type="ECO:0000256" key="16">
    <source>
        <dbReference type="ARBA" id="ARBA00024615"/>
    </source>
</evidence>
<dbReference type="GO" id="GO:0000139">
    <property type="term" value="C:Golgi membrane"/>
    <property type="evidence" value="ECO:0007669"/>
    <property type="project" value="UniProtKB-SubCell"/>
</dbReference>
<dbReference type="GO" id="GO:0061709">
    <property type="term" value="P:reticulophagy"/>
    <property type="evidence" value="ECO:0007669"/>
    <property type="project" value="TreeGrafter"/>
</dbReference>
<dbReference type="GO" id="GO:0005789">
    <property type="term" value="C:endoplasmic reticulum membrane"/>
    <property type="evidence" value="ECO:0007669"/>
    <property type="project" value="UniProtKB-SubCell"/>
</dbReference>
<comment type="catalytic activity">
    <reaction evidence="15">
        <text>a 1,2-diacyl-sn-glycero-3-phospho-L-serine(in) = a 1,2-diacyl-sn-glycero-3-phospho-L-serine(out)</text>
        <dbReference type="Rhea" id="RHEA:38663"/>
        <dbReference type="ChEBI" id="CHEBI:57262"/>
    </reaction>
</comment>
<keyword evidence="13 21" id="KW-0472">Membrane</keyword>
<evidence type="ECO:0000256" key="10">
    <source>
        <dbReference type="ARBA" id="ARBA00023006"/>
    </source>
</evidence>
<keyword evidence="14" id="KW-0968">Cytoplasmic vesicle</keyword>
<evidence type="ECO:0000256" key="4">
    <source>
        <dbReference type="ARBA" id="ARBA00004653"/>
    </source>
</evidence>
<feature type="compositionally biased region" description="Acidic residues" evidence="22">
    <location>
        <begin position="29"/>
        <end position="39"/>
    </location>
</feature>
<comment type="subunit">
    <text evidence="20">Homotrimer; forms a homotrimer with a central pore that forms a path between the two membrane leaflets.</text>
</comment>
<keyword evidence="10 21" id="KW-0072">Autophagy</keyword>
<comment type="function">
    <text evidence="19">Phospholipid scramblase involved in autophagy and cytoplasm to vacuole transport (Cvt) vesicle formation. Cycles between the preautophagosomal structure/phagophore assembly site (PAS) and the cytoplasmic vesicle pool and supplies membrane for the growing autophagosome. Lipid scramblase activity plays a key role in preautophagosomal structure/phagophore assembly by distributing the phospholipids that arrive through ATG2 from the cytoplasmic to the luminal leaflet of the bilayer, thereby driving autophagosomal membrane expansion. Required for mitophagy. Also involved in endoplasmic reticulum-specific autophagic process and is essential for the survival of cells subjected to severe ER stress. Different machineries are required for anterograde trafficking to the PAS during either the Cvt pathway or bulk autophagy and for retrograde trafficking.</text>
</comment>
<evidence type="ECO:0000256" key="8">
    <source>
        <dbReference type="ARBA" id="ARBA00022692"/>
    </source>
</evidence>
<dbReference type="PANTHER" id="PTHR13038">
    <property type="entry name" value="APG9 AUTOPHAGY 9"/>
    <property type="match status" value="1"/>
</dbReference>
<feature type="transmembrane region" description="Helical" evidence="21">
    <location>
        <begin position="441"/>
        <end position="461"/>
    </location>
</feature>
<accession>A0AAN8EKK5</accession>
<evidence type="ECO:0000256" key="6">
    <source>
        <dbReference type="ARBA" id="ARBA00018074"/>
    </source>
</evidence>
<name>A0AAN8EKK5_9EURO</name>